<gene>
    <name evidence="1" type="ORF">ACFFIO_15460</name>
</gene>
<accession>A0ABV6F8W1</accession>
<dbReference type="Proteomes" id="UP001589766">
    <property type="component" value="Unassembled WGS sequence"/>
</dbReference>
<evidence type="ECO:0000313" key="1">
    <source>
        <dbReference type="EMBL" id="MFC0249904.1"/>
    </source>
</evidence>
<dbReference type="RefSeq" id="WP_378043195.1">
    <property type="nucleotide sequence ID" value="NZ_JBHLWH010000045.1"/>
</dbReference>
<sequence length="441" mass="47453">MTAPNSPAPTSWPRVRLGAADLPCPPDWEQVEQPHRSQEMVVLRHPFLAAEAFHPTIVVRSEPTSASLPALGAQGIAGVIGGLPGARLLAHDRGEVGGLPARGQVYAYDAGTVTIVAERWLLLAGTHGVEITAQCTVEQVEDIEPLFHAVLDHTVITELQSGAAAMPEPLAEPPRDGFLAARSGLDAESLDRVSGAQPYRPVGPVLSDDTFRFAIHHAGRERIGKMDLLAAPRAGAELVAAGLMEPDGELREGFRLMVLPLSLARQSIRIEGVHLQASTQFDAWLGGGGVTVASRASHAQWVQGDETTAIPDGFVCVDVIREESLPLAMAAWAGVGPAWTVMSTIDRIPMDLFERRLEQGRGVPPPDGADEPMLRMWEQPWFAWRVIMPGLERELSWLNAGSAGQYHIGQGHDGSMRLLAEPSGSVWTTLVRETGILAHVR</sequence>
<reference evidence="1 2" key="1">
    <citation type="submission" date="2024-09" db="EMBL/GenBank/DDBJ databases">
        <authorList>
            <person name="Sun Q."/>
            <person name="Mori K."/>
        </authorList>
    </citation>
    <scope>NUCLEOTIDE SEQUENCE [LARGE SCALE GENOMIC DNA]</scope>
    <source>
        <strain evidence="1 2">CCM 7609</strain>
    </source>
</reference>
<keyword evidence="2" id="KW-1185">Reference proteome</keyword>
<evidence type="ECO:0000313" key="2">
    <source>
        <dbReference type="Proteomes" id="UP001589766"/>
    </source>
</evidence>
<organism evidence="1 2">
    <name type="scientific">Citricoccus parietis</name>
    <dbReference type="NCBI Taxonomy" id="592307"/>
    <lineage>
        <taxon>Bacteria</taxon>
        <taxon>Bacillati</taxon>
        <taxon>Actinomycetota</taxon>
        <taxon>Actinomycetes</taxon>
        <taxon>Micrococcales</taxon>
        <taxon>Micrococcaceae</taxon>
        <taxon>Citricoccus</taxon>
    </lineage>
</organism>
<proteinExistence type="predicted"/>
<dbReference type="Gene3D" id="3.40.1000.10">
    <property type="entry name" value="Mog1/PsbP, alpha/beta/alpha sandwich"/>
    <property type="match status" value="1"/>
</dbReference>
<name>A0ABV6F8W1_9MICC</name>
<protein>
    <submittedName>
        <fullName evidence="1">Uncharacterized protein</fullName>
    </submittedName>
</protein>
<comment type="caution">
    <text evidence="1">The sequence shown here is derived from an EMBL/GenBank/DDBJ whole genome shotgun (WGS) entry which is preliminary data.</text>
</comment>
<dbReference type="EMBL" id="JBHLWH010000045">
    <property type="protein sequence ID" value="MFC0249904.1"/>
    <property type="molecule type" value="Genomic_DNA"/>
</dbReference>